<dbReference type="EMBL" id="KZ662735">
    <property type="protein sequence ID" value="PPS19805.1"/>
    <property type="molecule type" value="Genomic_DNA"/>
</dbReference>
<proteinExistence type="predicted"/>
<evidence type="ECO:0000313" key="5">
    <source>
        <dbReference type="Proteomes" id="UP000239757"/>
    </source>
</evidence>
<reference evidence="4 5" key="1">
    <citation type="submission" date="2015-01" db="EMBL/GenBank/DDBJ databases">
        <title>Genome of allotetraploid Gossypium barbadense reveals genomic plasticity and fiber elongation in cotton evolution.</title>
        <authorList>
            <person name="Chen X."/>
            <person name="Liu X."/>
            <person name="Zhao B."/>
            <person name="Zheng H."/>
            <person name="Hu Y."/>
            <person name="Lu G."/>
            <person name="Yang C."/>
            <person name="Chen J."/>
            <person name="Shan C."/>
            <person name="Zhang L."/>
            <person name="Zhou Y."/>
            <person name="Wang L."/>
            <person name="Guo W."/>
            <person name="Bai Y."/>
            <person name="Ruan J."/>
            <person name="Shangguan X."/>
            <person name="Mao Y."/>
            <person name="Jiang J."/>
            <person name="Zhu Y."/>
            <person name="Lei J."/>
            <person name="Kang H."/>
            <person name="Chen S."/>
            <person name="He X."/>
            <person name="Wang R."/>
            <person name="Wang Y."/>
            <person name="Chen J."/>
            <person name="Wang L."/>
            <person name="Yu S."/>
            <person name="Wang B."/>
            <person name="Wei J."/>
            <person name="Song S."/>
            <person name="Lu X."/>
            <person name="Gao Z."/>
            <person name="Gu W."/>
            <person name="Deng X."/>
            <person name="Ma D."/>
            <person name="Wang S."/>
            <person name="Liang W."/>
            <person name="Fang L."/>
            <person name="Cai C."/>
            <person name="Zhu X."/>
            <person name="Zhou B."/>
            <person name="Zhang Y."/>
            <person name="Chen Z."/>
            <person name="Xu S."/>
            <person name="Zhu R."/>
            <person name="Wang S."/>
            <person name="Zhang T."/>
            <person name="Zhao G."/>
        </authorList>
    </citation>
    <scope>NUCLEOTIDE SEQUENCE [LARGE SCALE GENOMIC DNA]</scope>
    <source>
        <strain evidence="5">cv. Xinhai21</strain>
        <tissue evidence="4">Leaf</tissue>
    </source>
</reference>
<dbReference type="InterPro" id="IPR040244">
    <property type="entry name" value="EDR4-like"/>
</dbReference>
<dbReference type="OrthoDB" id="2020426at2759"/>
<feature type="region of interest" description="Disordered" evidence="1">
    <location>
        <begin position="690"/>
        <end position="709"/>
    </location>
</feature>
<dbReference type="Proteomes" id="UP000239757">
    <property type="component" value="Unassembled WGS sequence"/>
</dbReference>
<feature type="domain" description="Probable zinc-ribbon" evidence="2">
    <location>
        <begin position="462"/>
        <end position="504"/>
    </location>
</feature>
<dbReference type="PANTHER" id="PTHR31105">
    <property type="entry name" value="EXTRA-LARGE G-PROTEIN-LIKE"/>
    <property type="match status" value="1"/>
</dbReference>
<organism evidence="4 5">
    <name type="scientific">Gossypium barbadense</name>
    <name type="common">Sea Island cotton</name>
    <name type="synonym">Hibiscus barbadensis</name>
    <dbReference type="NCBI Taxonomy" id="3634"/>
    <lineage>
        <taxon>Eukaryota</taxon>
        <taxon>Viridiplantae</taxon>
        <taxon>Streptophyta</taxon>
        <taxon>Embryophyta</taxon>
        <taxon>Tracheophyta</taxon>
        <taxon>Spermatophyta</taxon>
        <taxon>Magnoliopsida</taxon>
        <taxon>eudicotyledons</taxon>
        <taxon>Gunneridae</taxon>
        <taxon>Pentapetalae</taxon>
        <taxon>rosids</taxon>
        <taxon>malvids</taxon>
        <taxon>Malvales</taxon>
        <taxon>Malvaceae</taxon>
        <taxon>Malvoideae</taxon>
        <taxon>Gossypium</taxon>
    </lineage>
</organism>
<name>A0A2P5YW26_GOSBA</name>
<sequence length="1203" mass="132509">MTESTKVRLVLCPKCENLLPELAEYSVYKCGGCGAVLRAKTENCEPETSSEKLEEDRLGQVPTKFRIFSEKDIVDSCDAGGKSTAGSFRCDTTRNEPKLAADKCCVDKGNDISANKDEVVNLTGTENQSFDSKFGHTGGSQILGDVPDWEAGKQEEMEGFPRIPRDVTEDHPDEGPSNRQLDASYGLQAQTDQDGSGRILLEEDRAMLLRKLDEIKEQLSRSCNVVDKPKDKVPLDGRVAPPESFGGVGSWFPNGSSASQNPSLPFYGPDEDGSRAGTSYFAQFPESDAYPVANAMTPHGRHPRMLDPNHVPAYFGPRVLGRTSHQLPGEYQQLPPHPYLTRQYNGSDHHQFMPYPQSSVLHHASCSCFHCYEKHQQVPAPVPTSAFGNRRFPDMPSNPMYHIENPGTLGSRTAMPPPLNVHGTQAHARLPRDINSETGGGVQGCPQRMVLAGGGRRLCPMAGGAPFTTCYNCFELLQMPRNLQLMVKNEQQVRCGACSTVINFLITNKKLVLRDHAKAMEISVEAGDISNEVAKDCSSHFRGHANQISANFSSDDYDLSGYEFQSMDREPNALSMGKALNSVKAQDMRSICSSSPSISQDENSPNREKVNSIDQPIKSILAPPPAGSPLQEHFDYSTNNRAVNIFGKGNHSNHPDLEIVVSNNGTTRQSSFKEASLPTEMEVAFNEYSNTGTSQDSRDGIEEDDQPKMTRGGESFFANIIKNNFKDSSKYNQIEERGKRNVSVNGHPLPERVVKKAEKTAGRIQSGQYWYDFRAGFWGVLGGPCLGIIPMVLAGGGRRLCPMAGGAPFTTCYNCFELLQMPRNLQLMVKNEQQVRCGACSTVINFLITNKKLVLRDHAKAMEISVEAGDISNEVAKDCSSHFRGHANQISANFSSDDYDLSGYEFQSMDREPNALSMGKALNSVKAQDMRSICSSSPSISQDENSPNREKVNSIDQPIKSILAPPPAGSPLQEHFDYSTNNRAVNIFGKGNHSNHPDLEIVVSNNGTTRQSSFKEASLPTEMEVAFNEYSNTGTSQDSRDGIEEDDQPKMTRGGESFFANIIKNNFKESSKYNQIEERGKRNVSVNGHPLPERVVKKAEKTAGRIQSGQYPHIEEFNYPMPENCAGGSSGVFVNGRELHQKDLELLANRGLPTDRDRYYIIEISGRVLDEDTGEELCKLGKLAPTVLKVKHGFGMKVRRAAV</sequence>
<evidence type="ECO:0000313" key="4">
    <source>
        <dbReference type="EMBL" id="PPS19805.1"/>
    </source>
</evidence>
<dbReference type="AlphaFoldDB" id="A0A2P5YW26"/>
<feature type="region of interest" description="Disordered" evidence="1">
    <location>
        <begin position="933"/>
        <end position="952"/>
    </location>
</feature>
<dbReference type="InterPro" id="IPR021480">
    <property type="entry name" value="Zinc_ribbon_12"/>
</dbReference>
<dbReference type="GO" id="GO:1900150">
    <property type="term" value="P:regulation of defense response to fungus"/>
    <property type="evidence" value="ECO:0007669"/>
    <property type="project" value="InterPro"/>
</dbReference>
<evidence type="ECO:0000259" key="3">
    <source>
        <dbReference type="Pfam" id="PF22910"/>
    </source>
</evidence>
<dbReference type="PANTHER" id="PTHR31105:SF58">
    <property type="entry name" value="G-LIKE PROTEIN, PUTATIVE (DUF3133)-RELATED"/>
    <property type="match status" value="1"/>
</dbReference>
<gene>
    <name evidence="4" type="ORF">GOBAR_AA00769</name>
</gene>
<feature type="region of interest" description="Disordered" evidence="1">
    <location>
        <begin position="1032"/>
        <end position="1052"/>
    </location>
</feature>
<evidence type="ECO:0000256" key="1">
    <source>
        <dbReference type="SAM" id="MobiDB-lite"/>
    </source>
</evidence>
<accession>A0A2P5YW26</accession>
<feature type="domain" description="Probable zinc-ribbon" evidence="2">
    <location>
        <begin position="804"/>
        <end position="846"/>
    </location>
</feature>
<feature type="domain" description="Enhanced disease resistance 4-like N-terminal" evidence="3">
    <location>
        <begin position="6"/>
        <end position="39"/>
    </location>
</feature>
<feature type="region of interest" description="Disordered" evidence="1">
    <location>
        <begin position="159"/>
        <end position="184"/>
    </location>
</feature>
<dbReference type="InterPro" id="IPR055126">
    <property type="entry name" value="EDR4-like_N"/>
</dbReference>
<dbReference type="Pfam" id="PF22910">
    <property type="entry name" value="EDR4-like_1st"/>
    <property type="match status" value="1"/>
</dbReference>
<feature type="region of interest" description="Disordered" evidence="1">
    <location>
        <begin position="591"/>
        <end position="610"/>
    </location>
</feature>
<evidence type="ECO:0008006" key="6">
    <source>
        <dbReference type="Google" id="ProtNLM"/>
    </source>
</evidence>
<feature type="compositionally biased region" description="Basic and acidic residues" evidence="1">
    <location>
        <begin position="163"/>
        <end position="176"/>
    </location>
</feature>
<dbReference type="Pfam" id="PF11331">
    <property type="entry name" value="Zn_ribbon_12"/>
    <property type="match status" value="2"/>
</dbReference>
<evidence type="ECO:0000259" key="2">
    <source>
        <dbReference type="Pfam" id="PF11331"/>
    </source>
</evidence>
<protein>
    <recommendedName>
        <fullName evidence="6">Zinc-ribbon domain-containing protein</fullName>
    </recommendedName>
</protein>